<evidence type="ECO:0000256" key="8">
    <source>
        <dbReference type="ARBA" id="ARBA00023077"/>
    </source>
</evidence>
<dbReference type="RefSeq" id="WP_065678740.1">
    <property type="nucleotide sequence ID" value="NZ_AP025460.1"/>
</dbReference>
<evidence type="ECO:0000256" key="5">
    <source>
        <dbReference type="ARBA" id="ARBA00022692"/>
    </source>
</evidence>
<evidence type="ECO:0000256" key="6">
    <source>
        <dbReference type="ARBA" id="ARBA00023004"/>
    </source>
</evidence>
<keyword evidence="9 11" id="KW-0472">Membrane</keyword>
<feature type="domain" description="TonB-dependent receptor plug" evidence="13">
    <location>
        <begin position="68"/>
        <end position="182"/>
    </location>
</feature>
<dbReference type="AlphaFoldDB" id="A0A1C3INS2"/>
<keyword evidence="7" id="KW-0406">Ion transport</keyword>
<dbReference type="InterPro" id="IPR036942">
    <property type="entry name" value="Beta-barrel_TonB_sf"/>
</dbReference>
<keyword evidence="3 11" id="KW-1134">Transmembrane beta strand</keyword>
<evidence type="ECO:0000256" key="2">
    <source>
        <dbReference type="ARBA" id="ARBA00022448"/>
    </source>
</evidence>
<evidence type="ECO:0000256" key="10">
    <source>
        <dbReference type="ARBA" id="ARBA00023237"/>
    </source>
</evidence>
<evidence type="ECO:0000313" key="15">
    <source>
        <dbReference type="Proteomes" id="UP000092876"/>
    </source>
</evidence>
<keyword evidence="6" id="KW-0408">Iron</keyword>
<evidence type="ECO:0000313" key="14">
    <source>
        <dbReference type="EMBL" id="SBS62988.1"/>
    </source>
</evidence>
<sequence>MTALRPATVNELGNSRFKLRTLSAIIMGLSVSGQAFAATNNNNETTTNEDKTTFEVTVYGEKIERSIYDTGSSVHVYDEDRIASTPGSSEVDDLLQLTPNIVDSGQGNNLPSIRGVDGSGPSIGGLAAFGGSVPRLNLSIDGRSLSYSEVAFGPRSLWDMQQAEIYLGPQSYVQGRNASAGAIVLKSNDPTYDFESKVKAAIGQQDYSQTAAVISAPILEDQLAFRLSVDQQKRSSYADLTAYEPVGDPNRIEMTTARGKFLLEPAGLPGFKTTLTIAHMDTVGPQSESQQTKINRAVYETQSTSGIWDVSYDISDTLVFENNLIYTDRTYDRITDPAGRKQDFKSKGNEFQIEPLVRFDSLSEDLSGLFGLRYFKSEDDDVFEQTGSSIPMEGKNRAMSAFAEVTYLVMPSIEVVAAGRFERESKKRYVAPGRFGLDYDETSNVFLPKLEVAYKPESDQTVGIRAAKGFNSGGAGVGFNNKTWAFSSYTYEDEYVWNYEFFTRHSLLDNELELTTNVFYNDYDNFQVLETSSKGDVKVDNVDEAYTYGAELGSRWLTTSNLELLASLGLLKTSYKDHANSSKELARAPSLTASFGALYMFAENFELSGNANYTGDYFSDVENSANQSIDAYWVANAQVAYVFTNGRMSLFATNLFDSEKETFNFGGDDITKQAPRQIGGSVELYF</sequence>
<dbReference type="InterPro" id="IPR012910">
    <property type="entry name" value="Plug_dom"/>
</dbReference>
<keyword evidence="8" id="KW-0798">TonB box</keyword>
<protein>
    <submittedName>
        <fullName evidence="14">Vitamin B12 transporter BtuB</fullName>
    </submittedName>
</protein>
<evidence type="ECO:0000256" key="9">
    <source>
        <dbReference type="ARBA" id="ARBA00023136"/>
    </source>
</evidence>
<evidence type="ECO:0000256" key="11">
    <source>
        <dbReference type="PROSITE-ProRule" id="PRU01360"/>
    </source>
</evidence>
<evidence type="ECO:0000256" key="7">
    <source>
        <dbReference type="ARBA" id="ARBA00023065"/>
    </source>
</evidence>
<dbReference type="GO" id="GO:0009279">
    <property type="term" value="C:cell outer membrane"/>
    <property type="evidence" value="ECO:0007669"/>
    <property type="project" value="UniProtKB-SubCell"/>
</dbReference>
<dbReference type="Pfam" id="PF07715">
    <property type="entry name" value="Plug"/>
    <property type="match status" value="1"/>
</dbReference>
<gene>
    <name evidence="14" type="primary">btuB_1</name>
    <name evidence="14" type="ORF">VAT7223_01445</name>
</gene>
<dbReference type="SUPFAM" id="SSF56935">
    <property type="entry name" value="Porins"/>
    <property type="match status" value="1"/>
</dbReference>
<dbReference type="PANTHER" id="PTHR32552:SF81">
    <property type="entry name" value="TONB-DEPENDENT OUTER MEMBRANE RECEPTOR"/>
    <property type="match status" value="1"/>
</dbReference>
<comment type="similarity">
    <text evidence="11">Belongs to the TonB-dependent receptor family.</text>
</comment>
<name>A0A1C3INS2_9VIBR</name>
<evidence type="ECO:0000259" key="13">
    <source>
        <dbReference type="Pfam" id="PF07715"/>
    </source>
</evidence>
<reference evidence="15" key="1">
    <citation type="submission" date="2016-06" db="EMBL/GenBank/DDBJ databases">
        <authorList>
            <person name="Rodrigo-Torres Lidia"/>
            <person name="Arahal R.David."/>
        </authorList>
    </citation>
    <scope>NUCLEOTIDE SEQUENCE [LARGE SCALE GENOMIC DNA]</scope>
    <source>
        <strain evidence="15">CECT 7223</strain>
    </source>
</reference>
<dbReference type="InterPro" id="IPR039426">
    <property type="entry name" value="TonB-dep_rcpt-like"/>
</dbReference>
<proteinExistence type="inferred from homology"/>
<keyword evidence="10 11" id="KW-0998">Cell outer membrane</keyword>
<organism evidence="14 15">
    <name type="scientific">Vibrio atlanticus</name>
    <dbReference type="NCBI Taxonomy" id="693153"/>
    <lineage>
        <taxon>Bacteria</taxon>
        <taxon>Pseudomonadati</taxon>
        <taxon>Pseudomonadota</taxon>
        <taxon>Gammaproteobacteria</taxon>
        <taxon>Vibrionales</taxon>
        <taxon>Vibrionaceae</taxon>
        <taxon>Vibrio</taxon>
    </lineage>
</organism>
<evidence type="ECO:0000256" key="3">
    <source>
        <dbReference type="ARBA" id="ARBA00022452"/>
    </source>
</evidence>
<evidence type="ECO:0000256" key="4">
    <source>
        <dbReference type="ARBA" id="ARBA00022496"/>
    </source>
</evidence>
<evidence type="ECO:0000256" key="12">
    <source>
        <dbReference type="SAM" id="SignalP"/>
    </source>
</evidence>
<dbReference type="EMBL" id="FLQP01000018">
    <property type="protein sequence ID" value="SBS62988.1"/>
    <property type="molecule type" value="Genomic_DNA"/>
</dbReference>
<accession>A0A1C3INS2</accession>
<dbReference type="Gene3D" id="2.40.170.20">
    <property type="entry name" value="TonB-dependent receptor, beta-barrel domain"/>
    <property type="match status" value="1"/>
</dbReference>
<dbReference type="GO" id="GO:0006826">
    <property type="term" value="P:iron ion transport"/>
    <property type="evidence" value="ECO:0007669"/>
    <property type="project" value="UniProtKB-KW"/>
</dbReference>
<keyword evidence="5 11" id="KW-0812">Transmembrane</keyword>
<dbReference type="GeneID" id="94232575"/>
<dbReference type="InterPro" id="IPR037066">
    <property type="entry name" value="Plug_dom_sf"/>
</dbReference>
<dbReference type="PANTHER" id="PTHR32552">
    <property type="entry name" value="FERRICHROME IRON RECEPTOR-RELATED"/>
    <property type="match status" value="1"/>
</dbReference>
<feature type="chain" id="PRO_5008675697" evidence="12">
    <location>
        <begin position="38"/>
        <end position="686"/>
    </location>
</feature>
<dbReference type="Proteomes" id="UP000092876">
    <property type="component" value="Unassembled WGS sequence"/>
</dbReference>
<keyword evidence="12" id="KW-0732">Signal</keyword>
<keyword evidence="4" id="KW-0410">Iron transport</keyword>
<feature type="signal peptide" evidence="12">
    <location>
        <begin position="1"/>
        <end position="37"/>
    </location>
</feature>
<dbReference type="PROSITE" id="PS52016">
    <property type="entry name" value="TONB_DEPENDENT_REC_3"/>
    <property type="match status" value="1"/>
</dbReference>
<dbReference type="Gene3D" id="2.170.130.10">
    <property type="entry name" value="TonB-dependent receptor, plug domain"/>
    <property type="match status" value="1"/>
</dbReference>
<keyword evidence="2 11" id="KW-0813">Transport</keyword>
<evidence type="ECO:0000256" key="1">
    <source>
        <dbReference type="ARBA" id="ARBA00004571"/>
    </source>
</evidence>
<comment type="subcellular location">
    <subcellularLocation>
        <location evidence="1 11">Cell outer membrane</location>
        <topology evidence="1 11">Multi-pass membrane protein</topology>
    </subcellularLocation>
</comment>